<dbReference type="HOGENOM" id="CLU_1652820_0_0_1"/>
<dbReference type="OrthoDB" id="4026482at2759"/>
<dbReference type="eggNOG" id="ENOG502RMKG">
    <property type="taxonomic scope" value="Eukaryota"/>
</dbReference>
<name>G8YDA0_PICSO</name>
<sequence length="161" mass="18355">MSDTKPSYEVKEAVVEVESARRKEQEPVPSRGRLIRNLLLSLTVSVMFLYYCYEGMFWLIKHMPEDMGSMMYHKCHHRNEGNQITPSSTTKASISKRDSSSSSSSSSKSTPPQDQPGIRFLFVLAAIIVLNMVAICVHHVFLKMSRTNKPYRSIDQHISPF</sequence>
<keyword evidence="2" id="KW-0472">Membrane</keyword>
<evidence type="ECO:0000313" key="3">
    <source>
        <dbReference type="EMBL" id="CCE82931.1"/>
    </source>
</evidence>
<feature type="transmembrane region" description="Helical" evidence="2">
    <location>
        <begin position="120"/>
        <end position="142"/>
    </location>
</feature>
<evidence type="ECO:0000313" key="4">
    <source>
        <dbReference type="Proteomes" id="UP000005222"/>
    </source>
</evidence>
<reference evidence="3 4" key="1">
    <citation type="journal article" date="2012" name="G3 (Bethesda)">
        <title>Pichia sorbitophila, an interspecies yeast hybrid reveals early steps of genome resolution following polyploidization.</title>
        <authorList>
            <person name="Leh Louis V."/>
            <person name="Despons L."/>
            <person name="Friedrich A."/>
            <person name="Martin T."/>
            <person name="Durrens P."/>
            <person name="Casaregola S."/>
            <person name="Neuveglise C."/>
            <person name="Fairhead C."/>
            <person name="Marck C."/>
            <person name="Cruz J.A."/>
            <person name="Straub M.L."/>
            <person name="Kugler V."/>
            <person name="Sacerdot C."/>
            <person name="Uzunov Z."/>
            <person name="Thierry A."/>
            <person name="Weiss S."/>
            <person name="Bleykasten C."/>
            <person name="De Montigny J."/>
            <person name="Jacques N."/>
            <person name="Jung P."/>
            <person name="Lemaire M."/>
            <person name="Mallet S."/>
            <person name="Morel G."/>
            <person name="Richard G.F."/>
            <person name="Sarkar A."/>
            <person name="Savel G."/>
            <person name="Schacherer J."/>
            <person name="Seret M.L."/>
            <person name="Talla E."/>
            <person name="Samson G."/>
            <person name="Jubin C."/>
            <person name="Poulain J."/>
            <person name="Vacherie B."/>
            <person name="Barbe V."/>
            <person name="Pelletier E."/>
            <person name="Sherman D.J."/>
            <person name="Westhof E."/>
            <person name="Weissenbach J."/>
            <person name="Baret P.V."/>
            <person name="Wincker P."/>
            <person name="Gaillardin C."/>
            <person name="Dujon B."/>
            <person name="Souciet J.L."/>
        </authorList>
    </citation>
    <scope>NUCLEOTIDE SEQUENCE [LARGE SCALE GENOMIC DNA]</scope>
    <source>
        <strain evidence="4">ATCC MYA-4447 / BCRC 22081 / CBS 7064 / NBRC 10061 / NRRL Y-12695</strain>
    </source>
</reference>
<dbReference type="AlphaFoldDB" id="G8YDA0"/>
<feature type="transmembrane region" description="Helical" evidence="2">
    <location>
        <begin position="38"/>
        <end position="60"/>
    </location>
</feature>
<feature type="region of interest" description="Disordered" evidence="1">
    <location>
        <begin position="79"/>
        <end position="113"/>
    </location>
</feature>
<dbReference type="EMBL" id="FO082050">
    <property type="protein sequence ID" value="CCE82931.1"/>
    <property type="molecule type" value="Genomic_DNA"/>
</dbReference>
<dbReference type="Proteomes" id="UP000005222">
    <property type="component" value="Chromosome J"/>
</dbReference>
<protein>
    <submittedName>
        <fullName evidence="3">Piso0_002694 protein</fullName>
    </submittedName>
</protein>
<keyword evidence="2" id="KW-0812">Transmembrane</keyword>
<dbReference type="InParanoid" id="G8YDA0"/>
<organism evidence="3 4">
    <name type="scientific">Pichia sorbitophila (strain ATCC MYA-4447 / BCRC 22081 / CBS 7064 / NBRC 10061 / NRRL Y-12695)</name>
    <name type="common">Hybrid yeast</name>
    <dbReference type="NCBI Taxonomy" id="559304"/>
    <lineage>
        <taxon>Eukaryota</taxon>
        <taxon>Fungi</taxon>
        <taxon>Dikarya</taxon>
        <taxon>Ascomycota</taxon>
        <taxon>Saccharomycotina</taxon>
        <taxon>Pichiomycetes</taxon>
        <taxon>Debaryomycetaceae</taxon>
        <taxon>Millerozyma</taxon>
    </lineage>
</organism>
<feature type="compositionally biased region" description="Low complexity" evidence="1">
    <location>
        <begin position="100"/>
        <end position="109"/>
    </location>
</feature>
<gene>
    <name evidence="3" type="primary">Piso0_002694</name>
    <name evidence="3" type="ORF">GNLVRS01_PISO0J17565g</name>
</gene>
<keyword evidence="2" id="KW-1133">Transmembrane helix</keyword>
<feature type="compositionally biased region" description="Polar residues" evidence="1">
    <location>
        <begin position="81"/>
        <end position="92"/>
    </location>
</feature>
<proteinExistence type="predicted"/>
<evidence type="ECO:0000256" key="2">
    <source>
        <dbReference type="SAM" id="Phobius"/>
    </source>
</evidence>
<keyword evidence="4" id="KW-1185">Reference proteome</keyword>
<dbReference type="STRING" id="559304.G8YDA0"/>
<accession>G8YDA0</accession>
<evidence type="ECO:0000256" key="1">
    <source>
        <dbReference type="SAM" id="MobiDB-lite"/>
    </source>
</evidence>